<dbReference type="Proteomes" id="UP000242875">
    <property type="component" value="Unassembled WGS sequence"/>
</dbReference>
<evidence type="ECO:0000313" key="3">
    <source>
        <dbReference type="Proteomes" id="UP000242875"/>
    </source>
</evidence>
<dbReference type="GO" id="GO:0016491">
    <property type="term" value="F:oxidoreductase activity"/>
    <property type="evidence" value="ECO:0007669"/>
    <property type="project" value="InterPro"/>
</dbReference>
<evidence type="ECO:0000259" key="1">
    <source>
        <dbReference type="Pfam" id="PF00248"/>
    </source>
</evidence>
<gene>
    <name evidence="2" type="ORF">BZG36_04837</name>
</gene>
<protein>
    <recommendedName>
        <fullName evidence="1">NADP-dependent oxidoreductase domain-containing protein</fullName>
    </recommendedName>
</protein>
<organism evidence="2 3">
    <name type="scientific">Bifiguratus adelaidae</name>
    <dbReference type="NCBI Taxonomy" id="1938954"/>
    <lineage>
        <taxon>Eukaryota</taxon>
        <taxon>Fungi</taxon>
        <taxon>Fungi incertae sedis</taxon>
        <taxon>Mucoromycota</taxon>
        <taxon>Mucoromycotina</taxon>
        <taxon>Endogonomycetes</taxon>
        <taxon>Endogonales</taxon>
        <taxon>Endogonales incertae sedis</taxon>
        <taxon>Bifiguratus</taxon>
    </lineage>
</organism>
<sequence length="318" mass="35594">MAPLIPQIMMHPEGPQVSQMVFGTWRLCNTNGWEDDQSLATPQSVLERIEACISLGITTFDLADIYGGYRYEKVFGDGLALKPELREKIQLITKTGIKVPSDAWSEKVEVNHYDTTFEHIVSQVEKSLTYLRTSYIDVLLIHRPDFLMDADEVAKAMIHLKDSGKVKYFGVSNHTVSQMELLQSRLPFPLVTNQIEFSPSCLDGMFDGTLDYAQKTRAKPMCWSPLGGGALLGSSSDPKVQRLQKACKAVGDSFSPALPLDLVAYAFLLRHPTKPVIVLGTNKIERLKSVATLFDRNITLSRQQWYSIWEASKGHSVP</sequence>
<dbReference type="PANTHER" id="PTHR43364:SF1">
    <property type="entry name" value="OXIDOREDUCTASE YDHF"/>
    <property type="match status" value="1"/>
</dbReference>
<evidence type="ECO:0000313" key="2">
    <source>
        <dbReference type="EMBL" id="OZJ01934.1"/>
    </source>
</evidence>
<dbReference type="Pfam" id="PF00248">
    <property type="entry name" value="Aldo_ket_red"/>
    <property type="match status" value="1"/>
</dbReference>
<proteinExistence type="predicted"/>
<dbReference type="InterPro" id="IPR023210">
    <property type="entry name" value="NADP_OxRdtase_dom"/>
</dbReference>
<dbReference type="GO" id="GO:0005829">
    <property type="term" value="C:cytosol"/>
    <property type="evidence" value="ECO:0007669"/>
    <property type="project" value="TreeGrafter"/>
</dbReference>
<dbReference type="InterPro" id="IPR036812">
    <property type="entry name" value="NAD(P)_OxRdtase_dom_sf"/>
</dbReference>
<dbReference type="PANTHER" id="PTHR43364">
    <property type="entry name" value="NADH-SPECIFIC METHYLGLYOXAL REDUCTASE-RELATED"/>
    <property type="match status" value="1"/>
</dbReference>
<comment type="caution">
    <text evidence="2">The sequence shown here is derived from an EMBL/GenBank/DDBJ whole genome shotgun (WGS) entry which is preliminary data.</text>
</comment>
<keyword evidence="3" id="KW-1185">Reference proteome</keyword>
<dbReference type="EMBL" id="MVBO01000215">
    <property type="protein sequence ID" value="OZJ01934.1"/>
    <property type="molecule type" value="Genomic_DNA"/>
</dbReference>
<dbReference type="CDD" id="cd19092">
    <property type="entry name" value="AKR_BsYcsN_EcYdhF-like"/>
    <property type="match status" value="1"/>
</dbReference>
<dbReference type="PRINTS" id="PR00069">
    <property type="entry name" value="ALDKETRDTASE"/>
</dbReference>
<dbReference type="AlphaFoldDB" id="A0A261XUL4"/>
<dbReference type="InterPro" id="IPR050523">
    <property type="entry name" value="AKR_Detox_Biosynth"/>
</dbReference>
<dbReference type="SUPFAM" id="SSF51430">
    <property type="entry name" value="NAD(P)-linked oxidoreductase"/>
    <property type="match status" value="1"/>
</dbReference>
<reference evidence="2 3" key="1">
    <citation type="journal article" date="2017" name="Mycologia">
        <title>Bifiguratus adelaidae, gen. et sp. nov., a new member of Mucoromycotina in endophytic and soil-dwelling habitats.</title>
        <authorList>
            <person name="Torres-Cruz T.J."/>
            <person name="Billingsley Tobias T.L."/>
            <person name="Almatruk M."/>
            <person name="Hesse C."/>
            <person name="Kuske C.R."/>
            <person name="Desiro A."/>
            <person name="Benucci G.M."/>
            <person name="Bonito G."/>
            <person name="Stajich J.E."/>
            <person name="Dunlap C."/>
            <person name="Arnold A.E."/>
            <person name="Porras-Alfaro A."/>
        </authorList>
    </citation>
    <scope>NUCLEOTIDE SEQUENCE [LARGE SCALE GENOMIC DNA]</scope>
    <source>
        <strain evidence="2 3">AZ0501</strain>
    </source>
</reference>
<dbReference type="InterPro" id="IPR020471">
    <property type="entry name" value="AKR"/>
</dbReference>
<dbReference type="Gene3D" id="3.20.20.100">
    <property type="entry name" value="NADP-dependent oxidoreductase domain"/>
    <property type="match status" value="1"/>
</dbReference>
<name>A0A261XUL4_9FUNG</name>
<dbReference type="OrthoDB" id="37537at2759"/>
<accession>A0A261XUL4</accession>
<feature type="domain" description="NADP-dependent oxidoreductase" evidence="1">
    <location>
        <begin position="20"/>
        <end position="309"/>
    </location>
</feature>